<evidence type="ECO:0000256" key="1">
    <source>
        <dbReference type="SAM" id="MobiDB-lite"/>
    </source>
</evidence>
<name>A0A9Q0KLX7_9MAGN</name>
<dbReference type="OrthoDB" id="1695393at2759"/>
<dbReference type="AlphaFoldDB" id="A0A9Q0KLX7"/>
<evidence type="ECO:0000313" key="3">
    <source>
        <dbReference type="Proteomes" id="UP001141806"/>
    </source>
</evidence>
<gene>
    <name evidence="2" type="ORF">NE237_006201</name>
</gene>
<dbReference type="Proteomes" id="UP001141806">
    <property type="component" value="Unassembled WGS sequence"/>
</dbReference>
<dbReference type="GO" id="GO:0032367">
    <property type="term" value="P:intracellular cholesterol transport"/>
    <property type="evidence" value="ECO:0007669"/>
    <property type="project" value="InterPro"/>
</dbReference>
<dbReference type="GO" id="GO:0055037">
    <property type="term" value="C:recycling endosome"/>
    <property type="evidence" value="ECO:0007669"/>
    <property type="project" value="TreeGrafter"/>
</dbReference>
<sequence>MRRCERANVFCESIRALDATDLPATSVRDFLLPAIQNLLKDPDSLDPAHKEALEIIMRERSGGTFESFSKVMGAHLGIASSVTSLFGEGGLLGKKEGGDPHPPDPVESPKAMPQTPTEDTTFRRIMRGSFTDMLRGKPKSNEEAPQRQSS</sequence>
<feature type="compositionally biased region" description="Basic and acidic residues" evidence="1">
    <location>
        <begin position="139"/>
        <end position="150"/>
    </location>
</feature>
<dbReference type="InterPro" id="IPR040362">
    <property type="entry name" value="RELCH"/>
</dbReference>
<dbReference type="EMBL" id="JAMYWD010000004">
    <property type="protein sequence ID" value="KAJ4973027.1"/>
    <property type="molecule type" value="Genomic_DNA"/>
</dbReference>
<keyword evidence="3" id="KW-1185">Reference proteome</keyword>
<organism evidence="2 3">
    <name type="scientific">Protea cynaroides</name>
    <dbReference type="NCBI Taxonomy" id="273540"/>
    <lineage>
        <taxon>Eukaryota</taxon>
        <taxon>Viridiplantae</taxon>
        <taxon>Streptophyta</taxon>
        <taxon>Embryophyta</taxon>
        <taxon>Tracheophyta</taxon>
        <taxon>Spermatophyta</taxon>
        <taxon>Magnoliopsida</taxon>
        <taxon>Proteales</taxon>
        <taxon>Proteaceae</taxon>
        <taxon>Protea</taxon>
    </lineage>
</organism>
<dbReference type="GO" id="GO:0005802">
    <property type="term" value="C:trans-Golgi network"/>
    <property type="evidence" value="ECO:0007669"/>
    <property type="project" value="InterPro"/>
</dbReference>
<accession>A0A9Q0KLX7</accession>
<protein>
    <submittedName>
        <fullName evidence="2">Uncharacterized protein</fullName>
    </submittedName>
</protein>
<comment type="caution">
    <text evidence="2">The sequence shown here is derived from an EMBL/GenBank/DDBJ whole genome shotgun (WGS) entry which is preliminary data.</text>
</comment>
<proteinExistence type="predicted"/>
<evidence type="ECO:0000313" key="2">
    <source>
        <dbReference type="EMBL" id="KAJ4973027.1"/>
    </source>
</evidence>
<dbReference type="PANTHER" id="PTHR32059:SF0">
    <property type="entry name" value="RAB11-BINDING PROTEIN RELCH"/>
    <property type="match status" value="1"/>
</dbReference>
<dbReference type="PANTHER" id="PTHR32059">
    <property type="entry name" value="RAB11-BINDING PROTEIN RELCH"/>
    <property type="match status" value="1"/>
</dbReference>
<feature type="compositionally biased region" description="Basic and acidic residues" evidence="1">
    <location>
        <begin position="93"/>
        <end position="104"/>
    </location>
</feature>
<reference evidence="2" key="1">
    <citation type="journal article" date="2023" name="Plant J.">
        <title>The genome of the king protea, Protea cynaroides.</title>
        <authorList>
            <person name="Chang J."/>
            <person name="Duong T.A."/>
            <person name="Schoeman C."/>
            <person name="Ma X."/>
            <person name="Roodt D."/>
            <person name="Barker N."/>
            <person name="Li Z."/>
            <person name="Van de Peer Y."/>
            <person name="Mizrachi E."/>
        </authorList>
    </citation>
    <scope>NUCLEOTIDE SEQUENCE</scope>
    <source>
        <tissue evidence="2">Young leaves</tissue>
    </source>
</reference>
<feature type="region of interest" description="Disordered" evidence="1">
    <location>
        <begin position="89"/>
        <end position="150"/>
    </location>
</feature>